<dbReference type="Pfam" id="PF14473">
    <property type="entry name" value="RD3"/>
    <property type="match status" value="1"/>
</dbReference>
<dbReference type="HOGENOM" id="CLU_107621_0_0_1"/>
<reference evidence="1" key="3">
    <citation type="submission" date="2025-09" db="UniProtKB">
        <authorList>
            <consortium name="Ensembl"/>
        </authorList>
    </citation>
    <scope>IDENTIFICATION</scope>
</reference>
<dbReference type="PANTHER" id="PTHR28489:SF4">
    <property type="entry name" value="PROTEIN RD3-LIKE"/>
    <property type="match status" value="1"/>
</dbReference>
<dbReference type="AlphaFoldDB" id="H2ZZ64"/>
<dbReference type="GeneID" id="102363452"/>
<dbReference type="EMBL" id="AFYH01015685">
    <property type="status" value="NOT_ANNOTATED_CDS"/>
    <property type="molecule type" value="Genomic_DNA"/>
</dbReference>
<accession>H2ZZ64</accession>
<reference evidence="2" key="1">
    <citation type="submission" date="2011-08" db="EMBL/GenBank/DDBJ databases">
        <title>The draft genome of Latimeria chalumnae.</title>
        <authorList>
            <person name="Di Palma F."/>
            <person name="Alfoldi J."/>
            <person name="Johnson J."/>
            <person name="Berlin A."/>
            <person name="Gnerre S."/>
            <person name="Jaffe D."/>
            <person name="MacCallum I."/>
            <person name="Young S."/>
            <person name="Walker B.J."/>
            <person name="Lander E."/>
            <person name="Lindblad-Toh K."/>
        </authorList>
    </citation>
    <scope>NUCLEOTIDE SEQUENCE [LARGE SCALE GENOMIC DNA]</scope>
    <source>
        <strain evidence="2">Wild caught</strain>
    </source>
</reference>
<dbReference type="KEGG" id="lcm:102363452"/>
<proteinExistence type="predicted"/>
<evidence type="ECO:0000313" key="2">
    <source>
        <dbReference type="Proteomes" id="UP000008672"/>
    </source>
</evidence>
<dbReference type="OrthoDB" id="10072259at2759"/>
<dbReference type="InterPro" id="IPR028092">
    <property type="entry name" value="RD3"/>
</dbReference>
<dbReference type="InParanoid" id="H2ZZ64"/>
<evidence type="ECO:0000313" key="1">
    <source>
        <dbReference type="Ensembl" id="ENSLACP00000002685.1"/>
    </source>
</evidence>
<dbReference type="eggNOG" id="ENOG502SQ82">
    <property type="taxonomic scope" value="Eukaryota"/>
</dbReference>
<dbReference type="RefSeq" id="XP_014354249.1">
    <property type="nucleotide sequence ID" value="XM_014498763.2"/>
</dbReference>
<organism evidence="1 2">
    <name type="scientific">Latimeria chalumnae</name>
    <name type="common">Coelacanth</name>
    <dbReference type="NCBI Taxonomy" id="7897"/>
    <lineage>
        <taxon>Eukaryota</taxon>
        <taxon>Metazoa</taxon>
        <taxon>Chordata</taxon>
        <taxon>Craniata</taxon>
        <taxon>Vertebrata</taxon>
        <taxon>Euteleostomi</taxon>
        <taxon>Coelacanthiformes</taxon>
        <taxon>Coelacanthidae</taxon>
        <taxon>Latimeria</taxon>
    </lineage>
</organism>
<reference evidence="1" key="2">
    <citation type="submission" date="2025-08" db="UniProtKB">
        <authorList>
            <consortium name="Ensembl"/>
        </authorList>
    </citation>
    <scope>IDENTIFICATION</scope>
</reference>
<name>H2ZZ64_LATCH</name>
<dbReference type="Bgee" id="ENSLACG00000002402">
    <property type="expression patterns" value="Expressed in pelvic fin"/>
</dbReference>
<dbReference type="OMA" id="DCLMTEL"/>
<sequence length="194" mass="22601">MFLSGLFGWTEGCPKPSPRTTTELVTETLMLELSIHLKRSEKLHRERAIEYRRVKSGVDYSWLISPPRQGFELAPGEMLELQELCSQIKPTHCGPALLRFRKLVTEYEPEVQEVPRIFRSVLQDFTAQAEEEEERLLMQANWEKNRTKSLSFLTFKSRIRINPFKNENQGQLETGLIAARRVRSMPEFSTTEEV</sequence>
<protein>
    <submittedName>
        <fullName evidence="1">Zgc:162144</fullName>
    </submittedName>
</protein>
<dbReference type="PANTHER" id="PTHR28489">
    <property type="entry name" value="RENTINAL DEGENERATION 3-LIKE"/>
    <property type="match status" value="1"/>
</dbReference>
<dbReference type="GeneTree" id="ENSGT00390000002089"/>
<gene>
    <name evidence="1" type="primary">LOC102363452</name>
</gene>
<keyword evidence="2" id="KW-1185">Reference proteome</keyword>
<dbReference type="Proteomes" id="UP000008672">
    <property type="component" value="Unassembled WGS sequence"/>
</dbReference>
<dbReference type="Ensembl" id="ENSLACT00000002707.1">
    <property type="protein sequence ID" value="ENSLACP00000002685.1"/>
    <property type="gene ID" value="ENSLACG00000002402.1"/>
</dbReference>